<sequence length="588" mass="67116">MASMSTKTFFAASSINPRIAPSKLIQKTANSNPFSLTSLPSAHKHWKISQDHDDTFTSTPLEYPNYGTKKHDFGGLSVQHSHKLEACRRALRKVGKDDGFESLNMINAIQRLGIDYHFEEDIDAILKGQYAKYIALGDCGQNLHEVALRFRLLRQRGYYVPADVFNNFKNREGKFDKELENDINGLMSFFEASQLSIEGEDILDEASSFCEQLLNAWQIRHPDDNQVSVVGNTLGNPYHKSLARFMAKKFFANLSGTNGLWLNDLHHLAKMDFNMVQSIHQTEIVQISKWWKDVGLAQELKFARDQPLKWYIVSMACLTDPDLLEERVDLTKPISLIYIIDDIFDVHGTLEEVTLFTEAINKWDFAALEQLPEYMKICFTALNDITNQISYKIYQKHGWNPVDSLRKTWASLCNAFLVEAQWFSSGQSPKPEEYLKNAVVSSGVHVVLVHTFFQLGHGITKETVDLVDNVPGIISSPATILRLWDDLGSAMDESQDGHDGSYIDYYMEEHKDSTVKEAREKVVDMISDSWKRLNKECLISPNPFPAKFNEACLNMARMVPLLYSYDDNHDLPNLEEHMKSVLYESVPM</sequence>
<dbReference type="InterPro" id="IPR005630">
    <property type="entry name" value="Terpene_synthase_metal-bd"/>
</dbReference>
<evidence type="ECO:0000256" key="2">
    <source>
        <dbReference type="ARBA" id="ARBA00022723"/>
    </source>
</evidence>
<keyword evidence="4" id="KW-0456">Lyase</keyword>
<dbReference type="Pfam" id="PF03936">
    <property type="entry name" value="Terpene_synth_C"/>
    <property type="match status" value="1"/>
</dbReference>
<dbReference type="KEGG" id="jre:109004723"/>
<reference evidence="6" key="1">
    <citation type="submission" date="2025-08" db="UniProtKB">
        <authorList>
            <consortium name="RefSeq"/>
        </authorList>
    </citation>
    <scope>IDENTIFICATION</scope>
    <source>
        <tissue evidence="6">Leaves</tissue>
    </source>
</reference>
<proteinExistence type="predicted"/>
<dbReference type="Gramene" id="Jr04_07230_p1">
    <property type="protein sequence ID" value="cds.Jr04_07230_p1"/>
    <property type="gene ID" value="Jr04_07230"/>
</dbReference>
<evidence type="ECO:0000256" key="3">
    <source>
        <dbReference type="ARBA" id="ARBA00022842"/>
    </source>
</evidence>
<dbReference type="GO" id="GO:0000287">
    <property type="term" value="F:magnesium ion binding"/>
    <property type="evidence" value="ECO:0007669"/>
    <property type="project" value="InterPro"/>
</dbReference>
<dbReference type="InterPro" id="IPR036965">
    <property type="entry name" value="Terpene_synth_N_sf"/>
</dbReference>
<keyword evidence="5" id="KW-1185">Reference proteome</keyword>
<dbReference type="CDD" id="cd00684">
    <property type="entry name" value="Terpene_cyclase_plant_C1"/>
    <property type="match status" value="1"/>
</dbReference>
<dbReference type="AlphaFoldDB" id="A0A2I4G4S4"/>
<accession>A0A2I4G4S4</accession>
<dbReference type="Proteomes" id="UP000235220">
    <property type="component" value="Chromosome 4"/>
</dbReference>
<dbReference type="SFLD" id="SFLDS00005">
    <property type="entry name" value="Isoprenoid_Synthase_Type_I"/>
    <property type="match status" value="1"/>
</dbReference>
<dbReference type="SUPFAM" id="SSF48576">
    <property type="entry name" value="Terpenoid synthases"/>
    <property type="match status" value="1"/>
</dbReference>
<dbReference type="GO" id="GO:0010333">
    <property type="term" value="F:terpene synthase activity"/>
    <property type="evidence" value="ECO:0000318"/>
    <property type="project" value="GO_Central"/>
</dbReference>
<dbReference type="GeneID" id="109004723"/>
<evidence type="ECO:0000256" key="1">
    <source>
        <dbReference type="ARBA" id="ARBA00001946"/>
    </source>
</evidence>
<keyword evidence="2" id="KW-0479">Metal-binding</keyword>
<dbReference type="InterPro" id="IPR008930">
    <property type="entry name" value="Terpenoid_cyclase/PrenylTrfase"/>
</dbReference>
<dbReference type="STRING" id="51240.A0A2I4G4S4"/>
<gene>
    <name evidence="6" type="primary">LOC109004723</name>
</gene>
<dbReference type="Gene3D" id="1.10.600.10">
    <property type="entry name" value="Farnesyl Diphosphate Synthase"/>
    <property type="match status" value="1"/>
</dbReference>
<dbReference type="GO" id="GO:0046246">
    <property type="term" value="P:terpene biosynthetic process"/>
    <property type="evidence" value="ECO:0000318"/>
    <property type="project" value="GO_Central"/>
</dbReference>
<dbReference type="PANTHER" id="PTHR31225:SF0">
    <property type="entry name" value="S-(+)-LINALOOL SYNTHASE, CHLOROPLASTIC"/>
    <property type="match status" value="1"/>
</dbReference>
<evidence type="ECO:0000256" key="4">
    <source>
        <dbReference type="ARBA" id="ARBA00023239"/>
    </source>
</evidence>
<dbReference type="InterPro" id="IPR001906">
    <property type="entry name" value="Terpene_synth_N"/>
</dbReference>
<dbReference type="InterPro" id="IPR008949">
    <property type="entry name" value="Isoprenoid_synthase_dom_sf"/>
</dbReference>
<evidence type="ECO:0000313" key="6">
    <source>
        <dbReference type="RefSeq" id="XP_018838907.1"/>
    </source>
</evidence>
<dbReference type="PANTHER" id="PTHR31225">
    <property type="entry name" value="OS04G0344100 PROTEIN-RELATED"/>
    <property type="match status" value="1"/>
</dbReference>
<dbReference type="Pfam" id="PF01397">
    <property type="entry name" value="Terpene_synth"/>
    <property type="match status" value="1"/>
</dbReference>
<dbReference type="FunCoup" id="A0A2I4G4S4">
    <property type="interactions" value="74"/>
</dbReference>
<dbReference type="GO" id="GO:0016102">
    <property type="term" value="P:diterpenoid biosynthetic process"/>
    <property type="evidence" value="ECO:0007669"/>
    <property type="project" value="InterPro"/>
</dbReference>
<keyword evidence="3" id="KW-0460">Magnesium</keyword>
<dbReference type="SUPFAM" id="SSF48239">
    <property type="entry name" value="Terpenoid cyclases/Protein prenyltransferases"/>
    <property type="match status" value="1"/>
</dbReference>
<name>A0A2I4G4S4_JUGRE</name>
<dbReference type="InterPro" id="IPR050148">
    <property type="entry name" value="Terpene_synthase-like"/>
</dbReference>
<dbReference type="OrthoDB" id="1921927at2759"/>
<protein>
    <submittedName>
        <fullName evidence="6">(3S,6E)-nerolidol synthase 1-like</fullName>
    </submittedName>
</protein>
<evidence type="ECO:0000313" key="5">
    <source>
        <dbReference type="Proteomes" id="UP000235220"/>
    </source>
</evidence>
<dbReference type="InterPro" id="IPR044814">
    <property type="entry name" value="Terpene_cyclase_plant_C1"/>
</dbReference>
<organism evidence="5 6">
    <name type="scientific">Juglans regia</name>
    <name type="common">English walnut</name>
    <dbReference type="NCBI Taxonomy" id="51240"/>
    <lineage>
        <taxon>Eukaryota</taxon>
        <taxon>Viridiplantae</taxon>
        <taxon>Streptophyta</taxon>
        <taxon>Embryophyta</taxon>
        <taxon>Tracheophyta</taxon>
        <taxon>Spermatophyta</taxon>
        <taxon>Magnoliopsida</taxon>
        <taxon>eudicotyledons</taxon>
        <taxon>Gunneridae</taxon>
        <taxon>Pentapetalae</taxon>
        <taxon>rosids</taxon>
        <taxon>fabids</taxon>
        <taxon>Fagales</taxon>
        <taxon>Juglandaceae</taxon>
        <taxon>Juglans</taxon>
    </lineage>
</organism>
<dbReference type="SFLD" id="SFLDG01019">
    <property type="entry name" value="Terpene_Cyclase_Like_1_C_Termi"/>
    <property type="match status" value="1"/>
</dbReference>
<dbReference type="FunFam" id="1.10.600.10:FF:000007">
    <property type="entry name" value="Isoprene synthase, chloroplastic"/>
    <property type="match status" value="1"/>
</dbReference>
<dbReference type="Gene3D" id="1.50.10.130">
    <property type="entry name" value="Terpene synthase, N-terminal domain"/>
    <property type="match status" value="1"/>
</dbReference>
<dbReference type="InterPro" id="IPR034741">
    <property type="entry name" value="Terpene_cyclase-like_1_C"/>
</dbReference>
<dbReference type="RefSeq" id="XP_018838907.1">
    <property type="nucleotide sequence ID" value="XM_018983362.2"/>
</dbReference>
<comment type="cofactor">
    <cofactor evidence="1">
        <name>Mg(2+)</name>
        <dbReference type="ChEBI" id="CHEBI:18420"/>
    </cofactor>
</comment>